<keyword evidence="10" id="KW-1185">Reference proteome</keyword>
<dbReference type="InterPro" id="IPR036928">
    <property type="entry name" value="AS_sf"/>
</dbReference>
<dbReference type="STRING" id="114155.A0A4V2K9S6"/>
<dbReference type="EMBL" id="ML145085">
    <property type="protein sequence ID" value="TBU65038.1"/>
    <property type="molecule type" value="Genomic_DNA"/>
</dbReference>
<dbReference type="InterPro" id="IPR023631">
    <property type="entry name" value="Amidase_dom"/>
</dbReference>
<evidence type="ECO:0000313" key="8">
    <source>
        <dbReference type="EMBL" id="TBU35210.1"/>
    </source>
</evidence>
<dbReference type="EC" id="3.5.1.4" evidence="3"/>
<accession>A0A4V2K9S6</accession>
<evidence type="ECO:0000313" key="9">
    <source>
        <dbReference type="EMBL" id="TBU65038.1"/>
    </source>
</evidence>
<evidence type="ECO:0000313" key="10">
    <source>
        <dbReference type="Proteomes" id="UP000292082"/>
    </source>
</evidence>
<organism evidence="9 10">
    <name type="scientific">Dichomitus squalens</name>
    <dbReference type="NCBI Taxonomy" id="114155"/>
    <lineage>
        <taxon>Eukaryota</taxon>
        <taxon>Fungi</taxon>
        <taxon>Dikarya</taxon>
        <taxon>Basidiomycota</taxon>
        <taxon>Agaricomycotina</taxon>
        <taxon>Agaricomycetes</taxon>
        <taxon>Polyporales</taxon>
        <taxon>Polyporaceae</taxon>
        <taxon>Dichomitus</taxon>
    </lineage>
</organism>
<dbReference type="PANTHER" id="PTHR46072">
    <property type="entry name" value="AMIDASE-RELATED-RELATED"/>
    <property type="match status" value="1"/>
</dbReference>
<evidence type="ECO:0000256" key="4">
    <source>
        <dbReference type="ARBA" id="ARBA00022801"/>
    </source>
</evidence>
<evidence type="ECO:0000256" key="2">
    <source>
        <dbReference type="ARBA" id="ARBA00009199"/>
    </source>
</evidence>
<name>A0A4V2K9S6_9APHY</name>
<dbReference type="AlphaFoldDB" id="A0A4V2K9S6"/>
<evidence type="ECO:0000256" key="6">
    <source>
        <dbReference type="PIRSR" id="PIRSR001221-2"/>
    </source>
</evidence>
<proteinExistence type="inferred from homology"/>
<feature type="active site" description="Charge relay system" evidence="5">
    <location>
        <position position="212"/>
    </location>
</feature>
<dbReference type="OrthoDB" id="6428749at2759"/>
<feature type="domain" description="Amidase" evidence="7">
    <location>
        <begin position="81"/>
        <end position="548"/>
    </location>
</feature>
<evidence type="ECO:0000259" key="7">
    <source>
        <dbReference type="Pfam" id="PF01425"/>
    </source>
</evidence>
<dbReference type="SUPFAM" id="SSF75304">
    <property type="entry name" value="Amidase signature (AS) enzymes"/>
    <property type="match status" value="1"/>
</dbReference>
<feature type="binding site" evidence="6">
    <location>
        <begin position="233"/>
        <end position="236"/>
    </location>
    <ligand>
        <name>substrate</name>
    </ligand>
</feature>
<dbReference type="GO" id="GO:0004040">
    <property type="term" value="F:amidase activity"/>
    <property type="evidence" value="ECO:0007669"/>
    <property type="project" value="UniProtKB-EC"/>
</dbReference>
<dbReference type="PANTHER" id="PTHR46072:SF2">
    <property type="entry name" value="AMIDASE (EUROFUNG)"/>
    <property type="match status" value="1"/>
</dbReference>
<evidence type="ECO:0000256" key="1">
    <source>
        <dbReference type="ARBA" id="ARBA00001311"/>
    </source>
</evidence>
<evidence type="ECO:0000256" key="3">
    <source>
        <dbReference type="ARBA" id="ARBA00012922"/>
    </source>
</evidence>
<dbReference type="Pfam" id="PF01425">
    <property type="entry name" value="Amidase"/>
    <property type="match status" value="1"/>
</dbReference>
<evidence type="ECO:0000256" key="5">
    <source>
        <dbReference type="PIRSR" id="PIRSR001221-1"/>
    </source>
</evidence>
<feature type="binding site" evidence="6">
    <location>
        <position position="212"/>
    </location>
    <ligand>
        <name>substrate</name>
    </ligand>
</feature>
<dbReference type="PIRSF" id="PIRSF001221">
    <property type="entry name" value="Amidase_fungi"/>
    <property type="match status" value="1"/>
</dbReference>
<feature type="active site" description="Charge relay system" evidence="5">
    <location>
        <position position="137"/>
    </location>
</feature>
<comment type="catalytic activity">
    <reaction evidence="1">
        <text>a monocarboxylic acid amide + H2O = a monocarboxylate + NH4(+)</text>
        <dbReference type="Rhea" id="RHEA:12020"/>
        <dbReference type="ChEBI" id="CHEBI:15377"/>
        <dbReference type="ChEBI" id="CHEBI:28938"/>
        <dbReference type="ChEBI" id="CHEBI:35757"/>
        <dbReference type="ChEBI" id="CHEBI:83628"/>
        <dbReference type="EC" id="3.5.1.4"/>
    </reaction>
</comment>
<reference evidence="9 10" key="1">
    <citation type="submission" date="2019-01" db="EMBL/GenBank/DDBJ databases">
        <title>Draft genome sequences of three monokaryotic isolates of the white-rot basidiomycete fungus Dichomitus squalens.</title>
        <authorList>
            <consortium name="DOE Joint Genome Institute"/>
            <person name="Lopez S.C."/>
            <person name="Andreopoulos B."/>
            <person name="Pangilinan J."/>
            <person name="Lipzen A."/>
            <person name="Riley R."/>
            <person name="Ahrendt S."/>
            <person name="Ng V."/>
            <person name="Barry K."/>
            <person name="Daum C."/>
            <person name="Grigoriev I.V."/>
            <person name="Hilden K.S."/>
            <person name="Makela M.R."/>
            <person name="de Vries R.P."/>
        </authorList>
    </citation>
    <scope>NUCLEOTIDE SEQUENCE [LARGE SCALE GENOMIC DNA]</scope>
    <source>
        <strain evidence="9 10">CBS 464.89</strain>
        <strain evidence="8">OM18370.1</strain>
    </source>
</reference>
<sequence length="568" mass="62429">MTTEAVRLTHWQDQVADKRARQKASIPKEWLIPSVPEDTTNVIDIPQTCGLLTQRELEITGASEVTELLGRLASAEYSAVEVTTAFYKRAIIAHQVVNCLTEIYVEKALQWAAELDAYLKEHGKVKGPLHGLPVSLKDQIPIKELETTMGYAAWVGKYAEDDAVLVKLLLKAGAIPYVRTNLPQTIMWGETYNNVFGRTLNPYNRRFTPGGSSGGESALIAMHGSILGIGSDIGGSIRVPAHFCGLYGFKPSSHRLPTYGVVNSLDGQESVPTAFGPLSTSLSGITTLVRSILEQEPWSYCPNTVPKPWQQDDYSLKAHGEGKKLCFGIMWDEGSVKPHPPIQRALEMTKKALEAAGHSFIEWQSLRHAEYVAVARSSFLADGSEDYNSCLTTGEPIINSMDPSADPSDVPAFRIPRSPLSAYKVWQLNKERKELRKALLDRWQATVSQTGTGRPIDALICPVAPYAAVPHGRTRSSIYTIIWNTADYPSLIIPVTKVNPAIDTKPTRESFWGEEDEVVYNMYDPEAYEGLPVGIQLVGPTLQEEVVLGVGEVVNAALKAAQKQDAQD</sequence>
<gene>
    <name evidence="9" type="ORF">BD310DRAFT_963992</name>
    <name evidence="8" type="ORF">BD311DRAFT_709495</name>
</gene>
<protein>
    <recommendedName>
        <fullName evidence="3">amidase</fullName>
        <ecNumber evidence="3">3.5.1.4</ecNumber>
    </recommendedName>
</protein>
<dbReference type="InterPro" id="IPR020556">
    <property type="entry name" value="Amidase_CS"/>
</dbReference>
<feature type="binding site" evidence="6">
    <location>
        <position position="186"/>
    </location>
    <ligand>
        <name>substrate</name>
    </ligand>
</feature>
<dbReference type="PROSITE" id="PS00571">
    <property type="entry name" value="AMIDASES"/>
    <property type="match status" value="1"/>
</dbReference>
<keyword evidence="4" id="KW-0378">Hydrolase</keyword>
<dbReference type="Proteomes" id="UP000292957">
    <property type="component" value="Unassembled WGS sequence"/>
</dbReference>
<dbReference type="Proteomes" id="UP000292082">
    <property type="component" value="Unassembled WGS sequence"/>
</dbReference>
<dbReference type="Gene3D" id="3.90.1300.10">
    <property type="entry name" value="Amidase signature (AS) domain"/>
    <property type="match status" value="1"/>
</dbReference>
<feature type="active site" description="Acyl-ester intermediate" evidence="5">
    <location>
        <position position="236"/>
    </location>
</feature>
<comment type="similarity">
    <text evidence="2">Belongs to the amidase family.</text>
</comment>
<dbReference type="EMBL" id="ML143387">
    <property type="protein sequence ID" value="TBU35210.1"/>
    <property type="molecule type" value="Genomic_DNA"/>
</dbReference>